<dbReference type="Proteomes" id="UP000541444">
    <property type="component" value="Unassembled WGS sequence"/>
</dbReference>
<dbReference type="Pfam" id="PF07189">
    <property type="entry name" value="SF3b10"/>
    <property type="match status" value="1"/>
</dbReference>
<dbReference type="FunFam" id="1.25.40.10:FF:000031">
    <property type="entry name" value="Pentatricopeptide repeat-containing protein mitochondrial"/>
    <property type="match status" value="1"/>
</dbReference>
<dbReference type="OrthoDB" id="185373at2759"/>
<dbReference type="FunFam" id="1.25.40.10:FF:000366">
    <property type="entry name" value="Pentatricopeptide (PPR) repeat-containing protein"/>
    <property type="match status" value="1"/>
</dbReference>
<dbReference type="AlphaFoldDB" id="A0A7J7MBC9"/>
<evidence type="ECO:0000256" key="2">
    <source>
        <dbReference type="PROSITE-ProRule" id="PRU00708"/>
    </source>
</evidence>
<comment type="caution">
    <text evidence="3">The sequence shown here is derived from an EMBL/GenBank/DDBJ whole genome shotgun (WGS) entry which is preliminary data.</text>
</comment>
<dbReference type="Pfam" id="PF20431">
    <property type="entry name" value="E_motif"/>
    <property type="match status" value="1"/>
</dbReference>
<dbReference type="Pfam" id="PF01535">
    <property type="entry name" value="PPR"/>
    <property type="match status" value="2"/>
</dbReference>
<evidence type="ECO:0000256" key="1">
    <source>
        <dbReference type="ARBA" id="ARBA00022737"/>
    </source>
</evidence>
<dbReference type="GO" id="GO:0003723">
    <property type="term" value="F:RNA binding"/>
    <property type="evidence" value="ECO:0007669"/>
    <property type="project" value="InterPro"/>
</dbReference>
<dbReference type="FunFam" id="1.25.40.10:FF:000073">
    <property type="entry name" value="Pentatricopeptide repeat-containing protein chloroplastic"/>
    <property type="match status" value="1"/>
</dbReference>
<dbReference type="PANTHER" id="PTHR47926:SF518">
    <property type="entry name" value="(WILD MALAYSIAN BANANA) HYPOTHETICAL PROTEIN"/>
    <property type="match status" value="1"/>
</dbReference>
<proteinExistence type="predicted"/>
<feature type="repeat" description="PPR" evidence="2">
    <location>
        <begin position="280"/>
        <end position="314"/>
    </location>
</feature>
<evidence type="ECO:0000313" key="4">
    <source>
        <dbReference type="Proteomes" id="UP000541444"/>
    </source>
</evidence>
<dbReference type="NCBIfam" id="TIGR00756">
    <property type="entry name" value="PPR"/>
    <property type="match status" value="2"/>
</dbReference>
<dbReference type="InterPro" id="IPR046960">
    <property type="entry name" value="PPR_At4g14850-like_plant"/>
</dbReference>
<keyword evidence="4" id="KW-1185">Reference proteome</keyword>
<dbReference type="InterPro" id="IPR011990">
    <property type="entry name" value="TPR-like_helical_dom_sf"/>
</dbReference>
<name>A0A7J7MBC9_9MAGN</name>
<dbReference type="PANTHER" id="PTHR47926">
    <property type="entry name" value="PENTATRICOPEPTIDE REPEAT-CONTAINING PROTEIN"/>
    <property type="match status" value="1"/>
</dbReference>
<dbReference type="SUPFAM" id="SSF48452">
    <property type="entry name" value="TPR-like"/>
    <property type="match status" value="1"/>
</dbReference>
<dbReference type="InterPro" id="IPR002885">
    <property type="entry name" value="PPR_rpt"/>
</dbReference>
<dbReference type="EMBL" id="JACGCM010001651">
    <property type="protein sequence ID" value="KAF6152196.1"/>
    <property type="molecule type" value="Genomic_DNA"/>
</dbReference>
<gene>
    <name evidence="3" type="ORF">GIB67_005306</name>
</gene>
<accession>A0A7J7MBC9</accession>
<dbReference type="GO" id="GO:0009451">
    <property type="term" value="P:RNA modification"/>
    <property type="evidence" value="ECO:0007669"/>
    <property type="project" value="InterPro"/>
</dbReference>
<dbReference type="Gene3D" id="1.25.40.10">
    <property type="entry name" value="Tetratricopeptide repeat domain"/>
    <property type="match status" value="4"/>
</dbReference>
<dbReference type="Pfam" id="PF13041">
    <property type="entry name" value="PPR_2"/>
    <property type="match status" value="3"/>
</dbReference>
<feature type="repeat" description="PPR" evidence="2">
    <location>
        <begin position="381"/>
        <end position="415"/>
    </location>
</feature>
<dbReference type="InterPro" id="IPR009846">
    <property type="entry name" value="SF3b5/RDS3-10"/>
</dbReference>
<dbReference type="PROSITE" id="PS51375">
    <property type="entry name" value="PPR"/>
    <property type="match status" value="3"/>
</dbReference>
<keyword evidence="1" id="KW-0677">Repeat</keyword>
<sequence length="718" mass="81126">MGTEEKEKCKVRALETTAFLDLHRSSLLLADLLDELRFLRLFLVWLGLGLRDVGDNTVPPTWVRLWVTENSEAEFEVWKRASDRFNINSQLEHLQAKYVGTGHADMNRFKMNLLEESATTLCSTSLTTPSSQDWKSIIRCYTNLHLSHQSLRAFNDMRANGYAPDCNTFPSVVKSCTALMDLKLGEAVHACVIHLGIEFDLYTGNALMNMYFKLQEKGYFRRGVEAVSRCDSCVGFDGFEKEFVGVDQNISIDCRMGGKNGVELKMESVRKVFDVMPVRDIVSWNIIIAGNARNGMYEEALIMVMEMGNASLKPDSFTLSSVLPIFAEYVDVCKGKEIHGYAIRHGFDSDVFIGSSLIDMYAKCTRIEDSLQTFHLLPQLDAISWNSVIAGCVQNGLFDEGLKLLRQMLIAKIKPKPVTFSSILPACAHLTTLNLGKQLHGYIVRIWFDDNEYIASALVHMYAKCGNIRIARWIFDKMESPDMVSWTAMIMGYALHGHGHKALSLFQQMEVENVRPNYVAFVAVLTACSHSGMVDEAQKYFTSMRHDYGIIPGLEHYAAVADLLGRVGKLEEAYELISSMDINPTGSVWSTLLSACRVHKNIDLAEKVAEKLFKLEPENMGAYVLLSNIYSSASRWRDAENTRIAMRGRGIRKKPACSWIEVKNKVHAFIAGDKSHPYYERINSVLKVLLKKMERGGYVPDTSDVFHDVEEEQKRYIV</sequence>
<feature type="repeat" description="PPR" evidence="2">
    <location>
        <begin position="482"/>
        <end position="516"/>
    </location>
</feature>
<evidence type="ECO:0000313" key="3">
    <source>
        <dbReference type="EMBL" id="KAF6152196.1"/>
    </source>
</evidence>
<dbReference type="InterPro" id="IPR046848">
    <property type="entry name" value="E_motif"/>
</dbReference>
<reference evidence="3 4" key="1">
    <citation type="journal article" date="2020" name="IScience">
        <title>Genome Sequencing of the Endangered Kingdonia uniflora (Circaeasteraceae, Ranunculales) Reveals Potential Mechanisms of Evolutionary Specialization.</title>
        <authorList>
            <person name="Sun Y."/>
            <person name="Deng T."/>
            <person name="Zhang A."/>
            <person name="Moore M.J."/>
            <person name="Landis J.B."/>
            <person name="Lin N."/>
            <person name="Zhang H."/>
            <person name="Zhang X."/>
            <person name="Huang J."/>
            <person name="Zhang X."/>
            <person name="Sun H."/>
            <person name="Wang H."/>
        </authorList>
    </citation>
    <scope>NUCLEOTIDE SEQUENCE [LARGE SCALE GENOMIC DNA]</scope>
    <source>
        <strain evidence="3">TB1705</strain>
        <tissue evidence="3">Leaf</tissue>
    </source>
</reference>
<evidence type="ECO:0008006" key="5">
    <source>
        <dbReference type="Google" id="ProtNLM"/>
    </source>
</evidence>
<organism evidence="3 4">
    <name type="scientific">Kingdonia uniflora</name>
    <dbReference type="NCBI Taxonomy" id="39325"/>
    <lineage>
        <taxon>Eukaryota</taxon>
        <taxon>Viridiplantae</taxon>
        <taxon>Streptophyta</taxon>
        <taxon>Embryophyta</taxon>
        <taxon>Tracheophyta</taxon>
        <taxon>Spermatophyta</taxon>
        <taxon>Magnoliopsida</taxon>
        <taxon>Ranunculales</taxon>
        <taxon>Circaeasteraceae</taxon>
        <taxon>Kingdonia</taxon>
    </lineage>
</organism>
<protein>
    <recommendedName>
        <fullName evidence="5">Pentatricopeptide repeat-containing protein</fullName>
    </recommendedName>
</protein>